<sequence>MQGTIMRLLVGGVLLAAVSSTVQAETLQPDPAWQQGKLNNGLTWQVLTTPQRPSDRIEIRLLVNTGSLVENAQQVGFSHLLPRLALVHNTALDTAQQRALWQQGIDPSRPLPPALTSYDFTIYNLSLPNNRPEVVKEALSWLAATAGKMTINDQVVNTAIGADDPIATHPGNPQDVWWRYRLQGSLMLAHDPAEPAKAPIDITQLNSFYKQWYTPDAMTLFVVGNVDSRSLSEQINKTFSSLEGKRETPAPMPTLSPLPHQPVNLVNNNVSQDRLSLVWDTPWQPIRDSQNLSRYWQSDLAREALFWHVQRVLSDSKAQGVQVGFDCRVLYQRAQCGINMDSSNATLQNNMNLIARELANIRDNGLPQEEFDALMAQKTSELNKLFATYARTNTDVLMSQRLRSQQNGVVDIAPEQYQKLRQAFLSELTLPMMNQELRQQLTQELTMVLMQPQGEAETNIKSLQDSWQRIMTPPEVKTTPVQAEDIKPEVSDIPAPQS</sequence>
<evidence type="ECO:0000259" key="8">
    <source>
        <dbReference type="Pfam" id="PF00675"/>
    </source>
</evidence>
<evidence type="ECO:0000256" key="5">
    <source>
        <dbReference type="ARBA" id="ARBA00023049"/>
    </source>
</evidence>
<comment type="similarity">
    <text evidence="1">Belongs to the peptidase M16 family.</text>
</comment>
<proteinExistence type="inferred from homology"/>
<feature type="region of interest" description="Disordered" evidence="6">
    <location>
        <begin position="474"/>
        <end position="498"/>
    </location>
</feature>
<dbReference type="Gene3D" id="3.30.830.10">
    <property type="entry name" value="Metalloenzyme, LuxS/M16 peptidase-like"/>
    <property type="match status" value="2"/>
</dbReference>
<keyword evidence="5" id="KW-0482">Metalloprotease</keyword>
<dbReference type="GO" id="GO:0046872">
    <property type="term" value="F:metal ion binding"/>
    <property type="evidence" value="ECO:0007669"/>
    <property type="project" value="InterPro"/>
</dbReference>
<dbReference type="Pfam" id="PF00675">
    <property type="entry name" value="Peptidase_M16"/>
    <property type="match status" value="1"/>
</dbReference>
<evidence type="ECO:0000313" key="10">
    <source>
        <dbReference type="EMBL" id="MCU5777735.1"/>
    </source>
</evidence>
<evidence type="ECO:0000256" key="3">
    <source>
        <dbReference type="ARBA" id="ARBA00022801"/>
    </source>
</evidence>
<feature type="signal peptide" evidence="7">
    <location>
        <begin position="1"/>
        <end position="24"/>
    </location>
</feature>
<evidence type="ECO:0000256" key="2">
    <source>
        <dbReference type="ARBA" id="ARBA00022670"/>
    </source>
</evidence>
<keyword evidence="4" id="KW-0862">Zinc</keyword>
<comment type="caution">
    <text evidence="10">The sequence shown here is derived from an EMBL/GenBank/DDBJ whole genome shotgun (WGS) entry which is preliminary data.</text>
</comment>
<keyword evidence="7" id="KW-0732">Signal</keyword>
<feature type="domain" description="Peptidase M16 N-terminal" evidence="8">
    <location>
        <begin position="46"/>
        <end position="157"/>
    </location>
</feature>
<protein>
    <submittedName>
        <fullName evidence="10">Insulinase family protein</fullName>
    </submittedName>
</protein>
<evidence type="ECO:0000256" key="7">
    <source>
        <dbReference type="SAM" id="SignalP"/>
    </source>
</evidence>
<organism evidence="10 11">
    <name type="scientific">Winslowiella arboricola</name>
    <dbReference type="NCBI Taxonomy" id="2978220"/>
    <lineage>
        <taxon>Bacteria</taxon>
        <taxon>Pseudomonadati</taxon>
        <taxon>Pseudomonadota</taxon>
        <taxon>Gammaproteobacteria</taxon>
        <taxon>Enterobacterales</taxon>
        <taxon>Erwiniaceae</taxon>
        <taxon>Winslowiella</taxon>
    </lineage>
</organism>
<name>A0A9J6PUM1_9GAMM</name>
<evidence type="ECO:0000256" key="1">
    <source>
        <dbReference type="ARBA" id="ARBA00007261"/>
    </source>
</evidence>
<gene>
    <name evidence="10" type="ORF">N5923_09545</name>
</gene>
<reference evidence="10" key="1">
    <citation type="submission" date="2022-09" db="EMBL/GenBank/DDBJ databases">
        <title>Winslowiella arboricola sp. nov., isolated from bleeding cankers on broadleaf hosts.</title>
        <authorList>
            <person name="Brady C."/>
            <person name="Kaur S."/>
            <person name="Crampton B."/>
            <person name="Maddock D."/>
            <person name="Arnold D."/>
            <person name="Denman S."/>
        </authorList>
    </citation>
    <scope>NUCLEOTIDE SEQUENCE</scope>
    <source>
        <strain evidence="10">BAC 15a-03b</strain>
    </source>
</reference>
<evidence type="ECO:0000256" key="4">
    <source>
        <dbReference type="ARBA" id="ARBA00022833"/>
    </source>
</evidence>
<dbReference type="PANTHER" id="PTHR43690">
    <property type="entry name" value="NARDILYSIN"/>
    <property type="match status" value="1"/>
</dbReference>
<dbReference type="SUPFAM" id="SSF63411">
    <property type="entry name" value="LuxS/MPP-like metallohydrolase"/>
    <property type="match status" value="2"/>
</dbReference>
<dbReference type="GO" id="GO:0008237">
    <property type="term" value="F:metallopeptidase activity"/>
    <property type="evidence" value="ECO:0007669"/>
    <property type="project" value="UniProtKB-KW"/>
</dbReference>
<dbReference type="InterPro" id="IPR007863">
    <property type="entry name" value="Peptidase_M16_C"/>
</dbReference>
<dbReference type="PANTHER" id="PTHR43690:SF17">
    <property type="entry name" value="PROTEIN YHJJ"/>
    <property type="match status" value="1"/>
</dbReference>
<keyword evidence="11" id="KW-1185">Reference proteome</keyword>
<feature type="domain" description="Peptidase M16 C-terminal" evidence="9">
    <location>
        <begin position="200"/>
        <end position="377"/>
    </location>
</feature>
<evidence type="ECO:0000313" key="11">
    <source>
        <dbReference type="Proteomes" id="UP001064262"/>
    </source>
</evidence>
<evidence type="ECO:0000259" key="9">
    <source>
        <dbReference type="Pfam" id="PF05193"/>
    </source>
</evidence>
<dbReference type="RefSeq" id="WP_267143138.1">
    <property type="nucleotide sequence ID" value="NZ_JAODIL010000075.1"/>
</dbReference>
<feature type="chain" id="PRO_5039954703" evidence="7">
    <location>
        <begin position="25"/>
        <end position="498"/>
    </location>
</feature>
<keyword evidence="3" id="KW-0378">Hydrolase</keyword>
<dbReference type="Proteomes" id="UP001064262">
    <property type="component" value="Unassembled WGS sequence"/>
</dbReference>
<dbReference type="InterPro" id="IPR050626">
    <property type="entry name" value="Peptidase_M16"/>
</dbReference>
<dbReference type="InterPro" id="IPR011765">
    <property type="entry name" value="Pept_M16_N"/>
</dbReference>
<accession>A0A9J6PUM1</accession>
<dbReference type="EMBL" id="JAODIM010000039">
    <property type="protein sequence ID" value="MCU5777735.1"/>
    <property type="molecule type" value="Genomic_DNA"/>
</dbReference>
<dbReference type="InterPro" id="IPR011249">
    <property type="entry name" value="Metalloenz_LuxS/M16"/>
</dbReference>
<dbReference type="AlphaFoldDB" id="A0A9J6PUM1"/>
<evidence type="ECO:0000256" key="6">
    <source>
        <dbReference type="SAM" id="MobiDB-lite"/>
    </source>
</evidence>
<dbReference type="GO" id="GO:0006508">
    <property type="term" value="P:proteolysis"/>
    <property type="evidence" value="ECO:0007669"/>
    <property type="project" value="UniProtKB-KW"/>
</dbReference>
<keyword evidence="2" id="KW-0645">Protease</keyword>
<dbReference type="Pfam" id="PF05193">
    <property type="entry name" value="Peptidase_M16_C"/>
    <property type="match status" value="1"/>
</dbReference>